<dbReference type="InterPro" id="IPR032889">
    <property type="entry name" value="EgtC_Actinobacteria"/>
</dbReference>
<keyword evidence="1" id="KW-0315">Glutamine amidotransferase</keyword>
<protein>
    <recommendedName>
        <fullName evidence="1">Gamma-glutamyl-hercynylcysteine sulfoxide hydrolase</fullName>
        <ecNumber evidence="1">3.5.1.118</ecNumber>
    </recommendedName>
    <alternativeName>
        <fullName evidence="1">Gamma-glutamyl hercynylcysteine S-oxide hydrolase</fullName>
    </alternativeName>
</protein>
<comment type="catalytic activity">
    <reaction evidence="1">
        <text>gamma-L-glutamyl-hercynylcysteine S-oxide + H2O = S-(hercyn-2-yl)-L-cysteine S-oxide + L-glutamate</text>
        <dbReference type="Rhea" id="RHEA:42684"/>
        <dbReference type="ChEBI" id="CHEBI:15377"/>
        <dbReference type="ChEBI" id="CHEBI:29985"/>
        <dbReference type="ChEBI" id="CHEBI:82703"/>
        <dbReference type="ChEBI" id="CHEBI:82706"/>
        <dbReference type="EC" id="3.5.1.118"/>
    </reaction>
</comment>
<dbReference type="InterPro" id="IPR029055">
    <property type="entry name" value="Ntn_hydrolases_N"/>
</dbReference>
<keyword evidence="1 4" id="KW-0378">Hydrolase</keyword>
<dbReference type="RefSeq" id="WP_203785635.1">
    <property type="nucleotide sequence ID" value="NZ_BOMV01000064.1"/>
</dbReference>
<gene>
    <name evidence="1 4" type="primary">egtC</name>
    <name evidence="4" type="ORF">Ari01nite_60760</name>
</gene>
<dbReference type="AlphaFoldDB" id="A0A919K0F3"/>
<comment type="caution">
    <text evidence="4">The sequence shown here is derived from an EMBL/GenBank/DDBJ whole genome shotgun (WGS) entry which is preliminary data.</text>
</comment>
<organism evidence="4 5">
    <name type="scientific">Paractinoplanes rishiriensis</name>
    <dbReference type="NCBI Taxonomy" id="1050105"/>
    <lineage>
        <taxon>Bacteria</taxon>
        <taxon>Bacillati</taxon>
        <taxon>Actinomycetota</taxon>
        <taxon>Actinomycetes</taxon>
        <taxon>Micromonosporales</taxon>
        <taxon>Micromonosporaceae</taxon>
        <taxon>Paractinoplanes</taxon>
    </lineage>
</organism>
<dbReference type="GO" id="GO:0052699">
    <property type="term" value="P:ergothioneine biosynthetic process"/>
    <property type="evidence" value="ECO:0007669"/>
    <property type="project" value="UniProtKB-UniRule"/>
</dbReference>
<dbReference type="SUPFAM" id="SSF56235">
    <property type="entry name" value="N-terminal nucleophile aminohydrolases (Ntn hydrolases)"/>
    <property type="match status" value="1"/>
</dbReference>
<dbReference type="PROSITE" id="PS51278">
    <property type="entry name" value="GATASE_TYPE_2"/>
    <property type="match status" value="1"/>
</dbReference>
<dbReference type="EC" id="3.5.1.118" evidence="1"/>
<feature type="region of interest" description="Disordered" evidence="2">
    <location>
        <begin position="58"/>
        <end position="87"/>
    </location>
</feature>
<dbReference type="InterPro" id="IPR017932">
    <property type="entry name" value="GATase_2_dom"/>
</dbReference>
<comment type="function">
    <text evidence="1">Catalyzes the hydrolysis of the gamma-glutamyl amide bond of hercynyl-gamma-L-glutamyl-L-cysteine sulfoxide to produce hercynylcysteine sulfoxide, a step in the biosynthesis pathway of ergothioneine.</text>
</comment>
<dbReference type="Gene3D" id="3.60.20.10">
    <property type="entry name" value="Glutamine Phosphoribosylpyrophosphate, subunit 1, domain 1"/>
    <property type="match status" value="1"/>
</dbReference>
<keyword evidence="5" id="KW-1185">Reference proteome</keyword>
<feature type="compositionally biased region" description="Pro residues" evidence="2">
    <location>
        <begin position="65"/>
        <end position="81"/>
    </location>
</feature>
<proteinExistence type="inferred from homology"/>
<dbReference type="GO" id="GO:0016811">
    <property type="term" value="F:hydrolase activity, acting on carbon-nitrogen (but not peptide) bonds, in linear amides"/>
    <property type="evidence" value="ECO:0007669"/>
    <property type="project" value="UniProtKB-UniRule"/>
</dbReference>
<dbReference type="HAMAP" id="MF_02036">
    <property type="entry name" value="EgtC"/>
    <property type="match status" value="1"/>
</dbReference>
<accession>A0A919K0F3</accession>
<feature type="domain" description="Glutamine amidotransferase type-2" evidence="3">
    <location>
        <begin position="2"/>
        <end position="275"/>
    </location>
</feature>
<evidence type="ECO:0000256" key="2">
    <source>
        <dbReference type="SAM" id="MobiDB-lite"/>
    </source>
</evidence>
<evidence type="ECO:0000313" key="5">
    <source>
        <dbReference type="Proteomes" id="UP000636960"/>
    </source>
</evidence>
<evidence type="ECO:0000256" key="1">
    <source>
        <dbReference type="HAMAP-Rule" id="MF_02036"/>
    </source>
</evidence>
<dbReference type="Proteomes" id="UP000636960">
    <property type="component" value="Unassembled WGS sequence"/>
</dbReference>
<dbReference type="PANTHER" id="PTHR43187:SF2">
    <property type="entry name" value="GAMMA-GLUTAMYL-HERCYNYLCYSTEINE SULFOXIDE HYDROLASE"/>
    <property type="match status" value="1"/>
</dbReference>
<reference evidence="4" key="1">
    <citation type="submission" date="2021-01" db="EMBL/GenBank/DDBJ databases">
        <title>Whole genome shotgun sequence of Actinoplanes rishiriensis NBRC 108556.</title>
        <authorList>
            <person name="Komaki H."/>
            <person name="Tamura T."/>
        </authorList>
    </citation>
    <scope>NUCLEOTIDE SEQUENCE</scope>
    <source>
        <strain evidence="4">NBRC 108556</strain>
    </source>
</reference>
<name>A0A919K0F3_9ACTN</name>
<dbReference type="CDD" id="cd01908">
    <property type="entry name" value="YafJ"/>
    <property type="match status" value="1"/>
</dbReference>
<evidence type="ECO:0000313" key="4">
    <source>
        <dbReference type="EMBL" id="GIE98611.1"/>
    </source>
</evidence>
<dbReference type="InterPro" id="IPR052373">
    <property type="entry name" value="Gamma-glu_amide_hydrolase"/>
</dbReference>
<comment type="pathway">
    <text evidence="1">Amino-acid biosynthesis; ergothioneine biosynthesis.</text>
</comment>
<dbReference type="PANTHER" id="PTHR43187">
    <property type="entry name" value="GLUTAMINE AMIDOTRANSFERASE DUG3-RELATED"/>
    <property type="match status" value="1"/>
</dbReference>
<evidence type="ECO:0000259" key="3">
    <source>
        <dbReference type="PROSITE" id="PS51278"/>
    </source>
</evidence>
<sequence length="275" mass="27608">MCRHLAYLGPPIPLSHLLFDPPHALSHQSWSPTDMRGGGTVNADGFGVGWYPAPAAPAPAATAPGGPPSGGPPSGGPPSGGPVPVLYRRDTPLWSDATLPRLAASVTAGAVLAAVRSATVGMPVAEPAAAPFGDGPWLFSHNGVVAGWPGSVAKLAGALPVTDLLTLPAPTDSALLWLLVRDRLRAGAAPAEAVRDTVAEVERAAPGSRLNLLLTDGVSLVATTAGHALSVFSGAGSVLVSSEPLDDDPGWRAVPDRTLLTATAGDVALTTLGVL</sequence>
<dbReference type="EMBL" id="BOMV01000064">
    <property type="protein sequence ID" value="GIE98611.1"/>
    <property type="molecule type" value="Genomic_DNA"/>
</dbReference>